<protein>
    <submittedName>
        <fullName evidence="2">Uncharacterized protein</fullName>
    </submittedName>
</protein>
<gene>
    <name evidence="2" type="ORF">SDC9_149775</name>
</gene>
<evidence type="ECO:0000313" key="2">
    <source>
        <dbReference type="EMBL" id="MPN02559.1"/>
    </source>
</evidence>
<accession>A0A645EN52</accession>
<evidence type="ECO:0000256" key="1">
    <source>
        <dbReference type="SAM" id="MobiDB-lite"/>
    </source>
</evidence>
<organism evidence="2">
    <name type="scientific">bioreactor metagenome</name>
    <dbReference type="NCBI Taxonomy" id="1076179"/>
    <lineage>
        <taxon>unclassified sequences</taxon>
        <taxon>metagenomes</taxon>
        <taxon>ecological metagenomes</taxon>
    </lineage>
</organism>
<name>A0A645EN52_9ZZZZ</name>
<dbReference type="EMBL" id="VSSQ01048515">
    <property type="protein sequence ID" value="MPN02559.1"/>
    <property type="molecule type" value="Genomic_DNA"/>
</dbReference>
<reference evidence="2" key="1">
    <citation type="submission" date="2019-08" db="EMBL/GenBank/DDBJ databases">
        <authorList>
            <person name="Kucharzyk K."/>
            <person name="Murdoch R.W."/>
            <person name="Higgins S."/>
            <person name="Loffler F."/>
        </authorList>
    </citation>
    <scope>NUCLEOTIDE SEQUENCE</scope>
</reference>
<proteinExistence type="predicted"/>
<sequence>MTIHQADIGSKPDEDTGKQDNCSRFFDKGISAFPNGISDIFQTGEMVGRQFHDKQ</sequence>
<comment type="caution">
    <text evidence="2">The sequence shown here is derived from an EMBL/GenBank/DDBJ whole genome shotgun (WGS) entry which is preliminary data.</text>
</comment>
<dbReference type="AlphaFoldDB" id="A0A645EN52"/>
<feature type="region of interest" description="Disordered" evidence="1">
    <location>
        <begin position="1"/>
        <end position="22"/>
    </location>
</feature>